<proteinExistence type="predicted"/>
<dbReference type="EMBL" id="GGEC01022276">
    <property type="protein sequence ID" value="MBX02760.1"/>
    <property type="molecule type" value="Transcribed_RNA"/>
</dbReference>
<evidence type="ECO:0000313" key="1">
    <source>
        <dbReference type="EMBL" id="MBX02760.1"/>
    </source>
</evidence>
<reference evidence="1" key="1">
    <citation type="submission" date="2018-02" db="EMBL/GenBank/DDBJ databases">
        <title>Rhizophora mucronata_Transcriptome.</title>
        <authorList>
            <person name="Meera S.P."/>
            <person name="Sreeshan A."/>
            <person name="Augustine A."/>
        </authorList>
    </citation>
    <scope>NUCLEOTIDE SEQUENCE</scope>
    <source>
        <tissue evidence="1">Leaf</tissue>
    </source>
</reference>
<accession>A0A2P2KAN6</accession>
<dbReference type="AlphaFoldDB" id="A0A2P2KAN6"/>
<organism evidence="1">
    <name type="scientific">Rhizophora mucronata</name>
    <name type="common">Asiatic mangrove</name>
    <dbReference type="NCBI Taxonomy" id="61149"/>
    <lineage>
        <taxon>Eukaryota</taxon>
        <taxon>Viridiplantae</taxon>
        <taxon>Streptophyta</taxon>
        <taxon>Embryophyta</taxon>
        <taxon>Tracheophyta</taxon>
        <taxon>Spermatophyta</taxon>
        <taxon>Magnoliopsida</taxon>
        <taxon>eudicotyledons</taxon>
        <taxon>Gunneridae</taxon>
        <taxon>Pentapetalae</taxon>
        <taxon>rosids</taxon>
        <taxon>fabids</taxon>
        <taxon>Malpighiales</taxon>
        <taxon>Rhizophoraceae</taxon>
        <taxon>Rhizophora</taxon>
    </lineage>
</organism>
<name>A0A2P2KAN6_RHIMU</name>
<protein>
    <submittedName>
        <fullName evidence="1">Uncharacterized protein</fullName>
    </submittedName>
</protein>
<sequence length="30" mass="3487">MIRDSMFVSATFLEFASLINAYLHHMDNVI</sequence>